<feature type="compositionally biased region" description="Low complexity" evidence="1">
    <location>
        <begin position="169"/>
        <end position="186"/>
    </location>
</feature>
<accession>A0A371DFU1</accession>
<dbReference type="Proteomes" id="UP000256964">
    <property type="component" value="Unassembled WGS sequence"/>
</dbReference>
<evidence type="ECO:0000256" key="1">
    <source>
        <dbReference type="SAM" id="MobiDB-lite"/>
    </source>
</evidence>
<name>A0A371DFU1_9APHY</name>
<feature type="compositionally biased region" description="Basic and acidic residues" evidence="1">
    <location>
        <begin position="51"/>
        <end position="66"/>
    </location>
</feature>
<organism evidence="2 3">
    <name type="scientific">Lentinus brumalis</name>
    <dbReference type="NCBI Taxonomy" id="2498619"/>
    <lineage>
        <taxon>Eukaryota</taxon>
        <taxon>Fungi</taxon>
        <taxon>Dikarya</taxon>
        <taxon>Basidiomycota</taxon>
        <taxon>Agaricomycotina</taxon>
        <taxon>Agaricomycetes</taxon>
        <taxon>Polyporales</taxon>
        <taxon>Polyporaceae</taxon>
        <taxon>Lentinus</taxon>
    </lineage>
</organism>
<feature type="region of interest" description="Disordered" evidence="1">
    <location>
        <begin position="50"/>
        <end position="77"/>
    </location>
</feature>
<sequence>MCLQLRTFSGSGALRTHMHLPPSFPSSPAEADNDHGLPVRTDCHYIGSTYRHTDSDGPWRDTRLPDDPPGLAPPDAKVPATSYLVPTARGLRPCHDPQYRRPRSQSFAERPVIIKQHLNAIPSMRIAQPALLVQPRTPAPTRQRTTPNRLGRVPCPTHRQHLHPRSPAPRHAAPARTTTCPRARSALSLHQKDLRASSLLRRFSGPSGG</sequence>
<gene>
    <name evidence="2" type="ORF">OH76DRAFT_328655</name>
</gene>
<keyword evidence="3" id="KW-1185">Reference proteome</keyword>
<feature type="region of interest" description="Disordered" evidence="1">
    <location>
        <begin position="137"/>
        <end position="209"/>
    </location>
</feature>
<proteinExistence type="predicted"/>
<feature type="compositionally biased region" description="Low complexity" evidence="1">
    <location>
        <begin position="137"/>
        <end position="149"/>
    </location>
</feature>
<dbReference type="AlphaFoldDB" id="A0A371DFU1"/>
<reference evidence="2 3" key="1">
    <citation type="journal article" date="2018" name="Biotechnol. Biofuels">
        <title>Integrative visual omics of the white-rot fungus Polyporus brumalis exposes the biotechnological potential of its oxidative enzymes for delignifying raw plant biomass.</title>
        <authorList>
            <person name="Miyauchi S."/>
            <person name="Rancon A."/>
            <person name="Drula E."/>
            <person name="Hage H."/>
            <person name="Chaduli D."/>
            <person name="Favel A."/>
            <person name="Grisel S."/>
            <person name="Henrissat B."/>
            <person name="Herpoel-Gimbert I."/>
            <person name="Ruiz-Duenas F.J."/>
            <person name="Chevret D."/>
            <person name="Hainaut M."/>
            <person name="Lin J."/>
            <person name="Wang M."/>
            <person name="Pangilinan J."/>
            <person name="Lipzen A."/>
            <person name="Lesage-Meessen L."/>
            <person name="Navarro D."/>
            <person name="Riley R."/>
            <person name="Grigoriev I.V."/>
            <person name="Zhou S."/>
            <person name="Raouche S."/>
            <person name="Rosso M.N."/>
        </authorList>
    </citation>
    <scope>NUCLEOTIDE SEQUENCE [LARGE SCALE GENOMIC DNA]</scope>
    <source>
        <strain evidence="2 3">BRFM 1820</strain>
    </source>
</reference>
<feature type="region of interest" description="Disordered" evidence="1">
    <location>
        <begin position="14"/>
        <end position="37"/>
    </location>
</feature>
<dbReference type="EMBL" id="KZ857395">
    <property type="protein sequence ID" value="RDX51372.1"/>
    <property type="molecule type" value="Genomic_DNA"/>
</dbReference>
<evidence type="ECO:0000313" key="2">
    <source>
        <dbReference type="EMBL" id="RDX51372.1"/>
    </source>
</evidence>
<protein>
    <submittedName>
        <fullName evidence="2">Uncharacterized protein</fullName>
    </submittedName>
</protein>
<evidence type="ECO:0000313" key="3">
    <source>
        <dbReference type="Proteomes" id="UP000256964"/>
    </source>
</evidence>